<dbReference type="Pfam" id="PF07519">
    <property type="entry name" value="Tannase"/>
    <property type="match status" value="1"/>
</dbReference>
<keyword evidence="3" id="KW-0119">Carbohydrate metabolism</keyword>
<feature type="chain" id="PRO_5043092033" description="Carboxylic ester hydrolase" evidence="10">
    <location>
        <begin position="20"/>
        <end position="546"/>
    </location>
</feature>
<evidence type="ECO:0000256" key="4">
    <source>
        <dbReference type="ARBA" id="ARBA00022723"/>
    </source>
</evidence>
<dbReference type="AlphaFoldDB" id="A0AAV9VZ15"/>
<sequence length="546" mass="60107">MKSSIFTWTASALFSLAAAAPGNGHNNNNNHNSPLYKFQQKCNRLAQSFRPDANTQVLIAQYLPTGANVTNPDSHPTCQGRPSTTLLADMCRLRLKIKTSATSEVVMEAWMPLDWKKGRYLMLGNGGLGGCIAYSDMAFTTWMGFATIGHNNGHFGLTGEPFLNNPAVVEDFSYRALKTVTKTGKKAVRHLYSTSVKKSYYLGCSAGGRQGLKAAQDFPEEYDGIVVGAPAIDWNALVASQAHYYKISGDPNAAGYLTGAQWSAMRNEILAQCDGLDGVVDGVIEEPRGCNPRFEELMCAAGQTWASHSCLTAAQVSTVRKFFEPMYGRDGNLVFPRFDPGVQPNSDYYDGEPPSIADEWYKYAVFNDPNWDLGAQYSLDMVQTTMNQDLYNISTWKDLTKLKQSGHKLLAYHGLEDPVINSENTYRYYENVSRSMSLTSAELDPFFRYFPIPGASHCWGGSGNWYVGATSQISRVFGATTIPTEGGVLMSMVKWVEQGVAPERIVGRKLDIPTGAQASIKLHCKWPKKNVYLGGNANAQESWGCQ</sequence>
<accession>A0AAV9VZ15</accession>
<evidence type="ECO:0000256" key="7">
    <source>
        <dbReference type="ARBA" id="ARBA00022837"/>
    </source>
</evidence>
<dbReference type="EC" id="3.1.1.-" evidence="10"/>
<proteinExistence type="inferred from homology"/>
<gene>
    <name evidence="11" type="primary">FAEB-2_5</name>
    <name evidence="11" type="ORF">TWF481_010969</name>
</gene>
<evidence type="ECO:0000256" key="6">
    <source>
        <dbReference type="ARBA" id="ARBA00022801"/>
    </source>
</evidence>
<feature type="signal peptide" evidence="10">
    <location>
        <begin position="1"/>
        <end position="19"/>
    </location>
</feature>
<evidence type="ECO:0000256" key="3">
    <source>
        <dbReference type="ARBA" id="ARBA00022651"/>
    </source>
</evidence>
<dbReference type="GO" id="GO:0045493">
    <property type="term" value="P:xylan catabolic process"/>
    <property type="evidence" value="ECO:0007669"/>
    <property type="project" value="UniProtKB-KW"/>
</dbReference>
<evidence type="ECO:0000256" key="5">
    <source>
        <dbReference type="ARBA" id="ARBA00022729"/>
    </source>
</evidence>
<evidence type="ECO:0000313" key="11">
    <source>
        <dbReference type="EMBL" id="KAK6498378.1"/>
    </source>
</evidence>
<dbReference type="InterPro" id="IPR011118">
    <property type="entry name" value="Tannase/feruloyl_esterase"/>
</dbReference>
<dbReference type="EMBL" id="JAVHJL010000008">
    <property type="protein sequence ID" value="KAK6498378.1"/>
    <property type="molecule type" value="Genomic_DNA"/>
</dbReference>
<comment type="caution">
    <text evidence="11">The sequence shown here is derived from an EMBL/GenBank/DDBJ whole genome shotgun (WGS) entry which is preliminary data.</text>
</comment>
<dbReference type="Gene3D" id="3.40.50.1820">
    <property type="entry name" value="alpha/beta hydrolase"/>
    <property type="match status" value="1"/>
</dbReference>
<dbReference type="PANTHER" id="PTHR33938:SF15">
    <property type="entry name" value="FERULOYL ESTERASE B-RELATED"/>
    <property type="match status" value="1"/>
</dbReference>
<evidence type="ECO:0000256" key="10">
    <source>
        <dbReference type="RuleBase" id="RU361238"/>
    </source>
</evidence>
<dbReference type="SUPFAM" id="SSF53474">
    <property type="entry name" value="alpha/beta-Hydrolases"/>
    <property type="match status" value="1"/>
</dbReference>
<keyword evidence="7" id="KW-0106">Calcium</keyword>
<dbReference type="GO" id="GO:0030600">
    <property type="term" value="F:feruloyl esterase activity"/>
    <property type="evidence" value="ECO:0007669"/>
    <property type="project" value="UniProtKB-EC"/>
</dbReference>
<keyword evidence="2" id="KW-0719">Serine esterase</keyword>
<evidence type="ECO:0000256" key="8">
    <source>
        <dbReference type="ARBA" id="ARBA00023157"/>
    </source>
</evidence>
<comment type="similarity">
    <text evidence="1 10">Belongs to the tannase family.</text>
</comment>
<keyword evidence="3" id="KW-0624">Polysaccharide degradation</keyword>
<evidence type="ECO:0000313" key="12">
    <source>
        <dbReference type="Proteomes" id="UP001370758"/>
    </source>
</evidence>
<evidence type="ECO:0000256" key="2">
    <source>
        <dbReference type="ARBA" id="ARBA00022487"/>
    </source>
</evidence>
<dbReference type="InterPro" id="IPR029058">
    <property type="entry name" value="AB_hydrolase_fold"/>
</dbReference>
<reference evidence="11 12" key="1">
    <citation type="submission" date="2023-08" db="EMBL/GenBank/DDBJ databases">
        <authorList>
            <person name="Palmer J.M."/>
        </authorList>
    </citation>
    <scope>NUCLEOTIDE SEQUENCE [LARGE SCALE GENOMIC DNA]</scope>
    <source>
        <strain evidence="11 12">TWF481</strain>
    </source>
</reference>
<evidence type="ECO:0000256" key="1">
    <source>
        <dbReference type="ARBA" id="ARBA00006249"/>
    </source>
</evidence>
<organism evidence="11 12">
    <name type="scientific">Arthrobotrys musiformis</name>
    <dbReference type="NCBI Taxonomy" id="47236"/>
    <lineage>
        <taxon>Eukaryota</taxon>
        <taxon>Fungi</taxon>
        <taxon>Dikarya</taxon>
        <taxon>Ascomycota</taxon>
        <taxon>Pezizomycotina</taxon>
        <taxon>Orbiliomycetes</taxon>
        <taxon>Orbiliales</taxon>
        <taxon>Orbiliaceae</taxon>
        <taxon>Arthrobotrys</taxon>
    </lineage>
</organism>
<keyword evidence="6 10" id="KW-0378">Hydrolase</keyword>
<keyword evidence="5 10" id="KW-0732">Signal</keyword>
<keyword evidence="8" id="KW-1015">Disulfide bond</keyword>
<protein>
    <recommendedName>
        <fullName evidence="10">Carboxylic ester hydrolase</fullName>
        <ecNumber evidence="10">3.1.1.-</ecNumber>
    </recommendedName>
</protein>
<dbReference type="PANTHER" id="PTHR33938">
    <property type="entry name" value="FERULOYL ESTERASE B-RELATED"/>
    <property type="match status" value="1"/>
</dbReference>
<comment type="catalytic activity">
    <reaction evidence="9">
        <text>feruloyl-polysaccharide + H2O = ferulate + polysaccharide.</text>
        <dbReference type="EC" id="3.1.1.73"/>
    </reaction>
</comment>
<name>A0AAV9VZ15_9PEZI</name>
<keyword evidence="3" id="KW-0858">Xylan degradation</keyword>
<keyword evidence="4" id="KW-0479">Metal-binding</keyword>
<dbReference type="GO" id="GO:0046872">
    <property type="term" value="F:metal ion binding"/>
    <property type="evidence" value="ECO:0007669"/>
    <property type="project" value="UniProtKB-KW"/>
</dbReference>
<keyword evidence="12" id="KW-1185">Reference proteome</keyword>
<evidence type="ECO:0000256" key="9">
    <source>
        <dbReference type="ARBA" id="ARBA00034075"/>
    </source>
</evidence>
<dbReference type="Proteomes" id="UP001370758">
    <property type="component" value="Unassembled WGS sequence"/>
</dbReference>